<feature type="domain" description="Lipocalin/cytosolic fatty-acid binding" evidence="6">
    <location>
        <begin position="31"/>
        <end position="152"/>
    </location>
</feature>
<evidence type="ECO:0000256" key="3">
    <source>
        <dbReference type="ARBA" id="ARBA00057009"/>
    </source>
</evidence>
<dbReference type="SUPFAM" id="SSF50814">
    <property type="entry name" value="Lipocalins"/>
    <property type="match status" value="1"/>
</dbReference>
<keyword evidence="2" id="KW-0446">Lipid-binding</keyword>
<evidence type="ECO:0000256" key="4">
    <source>
        <dbReference type="ARBA" id="ARBA00072951"/>
    </source>
</evidence>
<evidence type="ECO:0000256" key="2">
    <source>
        <dbReference type="ARBA" id="ARBA00023121"/>
    </source>
</evidence>
<dbReference type="EMBL" id="GEBQ01029975">
    <property type="protein sequence ID" value="JAT10002.1"/>
    <property type="molecule type" value="Transcribed_RNA"/>
</dbReference>
<dbReference type="InterPro" id="IPR000463">
    <property type="entry name" value="Fatty_acid-bd"/>
</dbReference>
<dbReference type="InterPro" id="IPR000566">
    <property type="entry name" value="Lipocln_cytosolic_FA-bd_dom"/>
</dbReference>
<evidence type="ECO:0000259" key="6">
    <source>
        <dbReference type="Pfam" id="PF00061"/>
    </source>
</evidence>
<gene>
    <name evidence="7" type="ORF">g.7662</name>
</gene>
<organism evidence="7">
    <name type="scientific">Graphocephala atropunctata</name>
    <dbReference type="NCBI Taxonomy" id="36148"/>
    <lineage>
        <taxon>Eukaryota</taxon>
        <taxon>Metazoa</taxon>
        <taxon>Ecdysozoa</taxon>
        <taxon>Arthropoda</taxon>
        <taxon>Hexapoda</taxon>
        <taxon>Insecta</taxon>
        <taxon>Pterygota</taxon>
        <taxon>Neoptera</taxon>
        <taxon>Paraneoptera</taxon>
        <taxon>Hemiptera</taxon>
        <taxon>Auchenorrhyncha</taxon>
        <taxon>Membracoidea</taxon>
        <taxon>Cicadellidae</taxon>
        <taxon>Cicadellinae</taxon>
        <taxon>Cicadellini</taxon>
        <taxon>Graphocephala</taxon>
    </lineage>
</organism>
<dbReference type="InterPro" id="IPR012674">
    <property type="entry name" value="Calycin"/>
</dbReference>
<dbReference type="PANTHER" id="PTHR11955">
    <property type="entry name" value="FATTY ACID BINDING PROTEIN"/>
    <property type="match status" value="1"/>
</dbReference>
<dbReference type="Pfam" id="PF00061">
    <property type="entry name" value="Lipocalin"/>
    <property type="match status" value="1"/>
</dbReference>
<proteinExistence type="inferred from homology"/>
<dbReference type="FunFam" id="2.40.128.20:FF:000001">
    <property type="entry name" value="Fatty acid-binding protein, adipocyte"/>
    <property type="match status" value="1"/>
</dbReference>
<evidence type="ECO:0000313" key="7">
    <source>
        <dbReference type="EMBL" id="JAT10002.1"/>
    </source>
</evidence>
<name>A0A1B6KEV6_9HEMI</name>
<comment type="similarity">
    <text evidence="1">Belongs to the calycin superfamily. Fatty-acid binding protein (FABP) family.</text>
</comment>
<comment type="function">
    <text evidence="3">Binds fatty acids in a 1:1 molar ratio.</text>
</comment>
<dbReference type="Gene3D" id="2.40.128.20">
    <property type="match status" value="1"/>
</dbReference>
<dbReference type="InterPro" id="IPR031259">
    <property type="entry name" value="ILBP"/>
</dbReference>
<dbReference type="AlphaFoldDB" id="A0A1B6KEV6"/>
<protein>
    <recommendedName>
        <fullName evidence="4">Fatty acid-binding protein, muscle</fullName>
    </recommendedName>
    <alternativeName>
        <fullName evidence="5">M-FABP</fullName>
    </alternativeName>
</protein>
<accession>A0A1B6KEV6</accession>
<dbReference type="GO" id="GO:0005504">
    <property type="term" value="F:fatty acid binding"/>
    <property type="evidence" value="ECO:0007669"/>
    <property type="project" value="UniProtKB-ARBA"/>
</dbReference>
<sequence>SPRVDDRLLTSLQLLVARTSTMASLILNRKYKLATSDKFDEYMKAMGVGLMTRKMGNTVSPVIELTQSNGEYTLTSNSTFKNTAIKFRLGEEFEEETPDGRKVQSIITVDGDDTLVHIQKGAKESKIIRKFSKEEVKMTLTVDDVVCTRVYKAVE</sequence>
<reference evidence="7" key="1">
    <citation type="submission" date="2015-11" db="EMBL/GenBank/DDBJ databases">
        <title>De novo transcriptome assembly of four potential Pierce s Disease insect vectors from Arizona vineyards.</title>
        <authorList>
            <person name="Tassone E.E."/>
        </authorList>
    </citation>
    <scope>NUCLEOTIDE SEQUENCE</scope>
</reference>
<evidence type="ECO:0000256" key="1">
    <source>
        <dbReference type="ARBA" id="ARBA00008390"/>
    </source>
</evidence>
<evidence type="ECO:0000256" key="5">
    <source>
        <dbReference type="ARBA" id="ARBA00081149"/>
    </source>
</evidence>
<dbReference type="PRINTS" id="PR00178">
    <property type="entry name" value="FATTYACIDBP"/>
</dbReference>
<dbReference type="CDD" id="cd19852">
    <property type="entry name" value="FABP_pancrustacea"/>
    <property type="match status" value="1"/>
</dbReference>
<feature type="non-terminal residue" evidence="7">
    <location>
        <position position="1"/>
    </location>
</feature>